<gene>
    <name evidence="2" type="ORF">KIPB_005040</name>
</gene>
<organism evidence="2 3">
    <name type="scientific">Kipferlia bialata</name>
    <dbReference type="NCBI Taxonomy" id="797122"/>
    <lineage>
        <taxon>Eukaryota</taxon>
        <taxon>Metamonada</taxon>
        <taxon>Carpediemonas-like organisms</taxon>
        <taxon>Kipferlia</taxon>
    </lineage>
</organism>
<comment type="caution">
    <text evidence="2">The sequence shown here is derived from an EMBL/GenBank/DDBJ whole genome shotgun (WGS) entry which is preliminary data.</text>
</comment>
<feature type="region of interest" description="Disordered" evidence="1">
    <location>
        <begin position="87"/>
        <end position="188"/>
    </location>
</feature>
<dbReference type="Proteomes" id="UP000265618">
    <property type="component" value="Unassembled WGS sequence"/>
</dbReference>
<dbReference type="Pfam" id="PF04006">
    <property type="entry name" value="Mpp10"/>
    <property type="match status" value="1"/>
</dbReference>
<dbReference type="GO" id="GO:0005732">
    <property type="term" value="C:sno(s)RNA-containing ribonucleoprotein complex"/>
    <property type="evidence" value="ECO:0007669"/>
    <property type="project" value="InterPro"/>
</dbReference>
<evidence type="ECO:0000313" key="3">
    <source>
        <dbReference type="Proteomes" id="UP000265618"/>
    </source>
</evidence>
<dbReference type="GO" id="GO:0006364">
    <property type="term" value="P:rRNA processing"/>
    <property type="evidence" value="ECO:0007669"/>
    <property type="project" value="InterPro"/>
</dbReference>
<dbReference type="GO" id="GO:0034457">
    <property type="term" value="C:Mpp10 complex"/>
    <property type="evidence" value="ECO:0007669"/>
    <property type="project" value="InterPro"/>
</dbReference>
<keyword evidence="2" id="KW-0687">Ribonucleoprotein</keyword>
<dbReference type="AlphaFoldDB" id="A0A9K3GH01"/>
<protein>
    <submittedName>
        <fullName evidence="2">U3 small nucleolar ribonucleoprotein complex, subunit Mpp10</fullName>
    </submittedName>
</protein>
<feature type="compositionally biased region" description="Acidic residues" evidence="1">
    <location>
        <begin position="164"/>
        <end position="179"/>
    </location>
</feature>
<name>A0A9K3GH01_9EUKA</name>
<feature type="non-terminal residue" evidence="2">
    <location>
        <position position="1"/>
    </location>
</feature>
<sequence length="188" mass="20891">MDAQIDALLTQCEEQASALIGAEVDGAELASTFMGLTKQFYDHFATYPHTTPPMPELITEGLHFEQVWSQIEMSNDSLKEVVDEIAERTAEEEGQEMSDMDEGQYITGETDDEEEEDEGEIDPELLSTDEEDNGMEVEGGAEGEEDGIIDLDQIDLEKVLDGFDAMEEMEPEDDDDEDDYLMKGAGAE</sequence>
<dbReference type="EMBL" id="BDIP01001141">
    <property type="protein sequence ID" value="GIQ83684.1"/>
    <property type="molecule type" value="Genomic_DNA"/>
</dbReference>
<reference evidence="2 3" key="1">
    <citation type="journal article" date="2018" name="PLoS ONE">
        <title>The draft genome of Kipferlia bialata reveals reductive genome evolution in fornicate parasites.</title>
        <authorList>
            <person name="Tanifuji G."/>
            <person name="Takabayashi S."/>
            <person name="Kume K."/>
            <person name="Takagi M."/>
            <person name="Nakayama T."/>
            <person name="Kamikawa R."/>
            <person name="Inagaki Y."/>
            <person name="Hashimoto T."/>
        </authorList>
    </citation>
    <scope>NUCLEOTIDE SEQUENCE [LARGE SCALE GENOMIC DNA]</scope>
    <source>
        <strain evidence="2">NY0173</strain>
    </source>
</reference>
<dbReference type="InterPro" id="IPR012173">
    <property type="entry name" value="Mpp10"/>
</dbReference>
<feature type="compositionally biased region" description="Acidic residues" evidence="1">
    <location>
        <begin position="109"/>
        <end position="154"/>
    </location>
</feature>
<proteinExistence type="predicted"/>
<accession>A0A9K3GH01</accession>
<evidence type="ECO:0000256" key="1">
    <source>
        <dbReference type="SAM" id="MobiDB-lite"/>
    </source>
</evidence>
<evidence type="ECO:0000313" key="2">
    <source>
        <dbReference type="EMBL" id="GIQ83684.1"/>
    </source>
</evidence>
<keyword evidence="3" id="KW-1185">Reference proteome</keyword>
<feature type="compositionally biased region" description="Acidic residues" evidence="1">
    <location>
        <begin position="92"/>
        <end position="102"/>
    </location>
</feature>